<proteinExistence type="predicted"/>
<keyword evidence="2" id="KW-1185">Reference proteome</keyword>
<protein>
    <submittedName>
        <fullName evidence="1">Uncharacterized protein</fullName>
    </submittedName>
</protein>
<evidence type="ECO:0000313" key="1">
    <source>
        <dbReference type="EMBL" id="KAF9505887.1"/>
    </source>
</evidence>
<dbReference type="Proteomes" id="UP000886523">
    <property type="component" value="Unassembled WGS sequence"/>
</dbReference>
<comment type="caution">
    <text evidence="1">The sequence shown here is derived from an EMBL/GenBank/DDBJ whole genome shotgun (WGS) entry which is preliminary data.</text>
</comment>
<dbReference type="EMBL" id="MU129133">
    <property type="protein sequence ID" value="KAF9505887.1"/>
    <property type="molecule type" value="Genomic_DNA"/>
</dbReference>
<dbReference type="AlphaFoldDB" id="A0A9P6AHC4"/>
<gene>
    <name evidence="1" type="ORF">BS47DRAFT_486967</name>
</gene>
<accession>A0A9P6AHC4</accession>
<organism evidence="1 2">
    <name type="scientific">Hydnum rufescens UP504</name>
    <dbReference type="NCBI Taxonomy" id="1448309"/>
    <lineage>
        <taxon>Eukaryota</taxon>
        <taxon>Fungi</taxon>
        <taxon>Dikarya</taxon>
        <taxon>Basidiomycota</taxon>
        <taxon>Agaricomycotina</taxon>
        <taxon>Agaricomycetes</taxon>
        <taxon>Cantharellales</taxon>
        <taxon>Hydnaceae</taxon>
        <taxon>Hydnum</taxon>
    </lineage>
</organism>
<evidence type="ECO:0000313" key="2">
    <source>
        <dbReference type="Proteomes" id="UP000886523"/>
    </source>
</evidence>
<reference evidence="1" key="1">
    <citation type="journal article" date="2020" name="Nat. Commun.">
        <title>Large-scale genome sequencing of mycorrhizal fungi provides insights into the early evolution of symbiotic traits.</title>
        <authorList>
            <person name="Miyauchi S."/>
            <person name="Kiss E."/>
            <person name="Kuo A."/>
            <person name="Drula E."/>
            <person name="Kohler A."/>
            <person name="Sanchez-Garcia M."/>
            <person name="Morin E."/>
            <person name="Andreopoulos B."/>
            <person name="Barry K.W."/>
            <person name="Bonito G."/>
            <person name="Buee M."/>
            <person name="Carver A."/>
            <person name="Chen C."/>
            <person name="Cichocki N."/>
            <person name="Clum A."/>
            <person name="Culley D."/>
            <person name="Crous P.W."/>
            <person name="Fauchery L."/>
            <person name="Girlanda M."/>
            <person name="Hayes R.D."/>
            <person name="Keri Z."/>
            <person name="LaButti K."/>
            <person name="Lipzen A."/>
            <person name="Lombard V."/>
            <person name="Magnuson J."/>
            <person name="Maillard F."/>
            <person name="Murat C."/>
            <person name="Nolan M."/>
            <person name="Ohm R.A."/>
            <person name="Pangilinan J."/>
            <person name="Pereira M.F."/>
            <person name="Perotto S."/>
            <person name="Peter M."/>
            <person name="Pfister S."/>
            <person name="Riley R."/>
            <person name="Sitrit Y."/>
            <person name="Stielow J.B."/>
            <person name="Szollosi G."/>
            <person name="Zifcakova L."/>
            <person name="Stursova M."/>
            <person name="Spatafora J.W."/>
            <person name="Tedersoo L."/>
            <person name="Vaario L.M."/>
            <person name="Yamada A."/>
            <person name="Yan M."/>
            <person name="Wang P."/>
            <person name="Xu J."/>
            <person name="Bruns T."/>
            <person name="Baldrian P."/>
            <person name="Vilgalys R."/>
            <person name="Dunand C."/>
            <person name="Henrissat B."/>
            <person name="Grigoriev I.V."/>
            <person name="Hibbett D."/>
            <person name="Nagy L.G."/>
            <person name="Martin F.M."/>
        </authorList>
    </citation>
    <scope>NUCLEOTIDE SEQUENCE</scope>
    <source>
        <strain evidence="1">UP504</strain>
    </source>
</reference>
<name>A0A9P6AHC4_9AGAM</name>
<sequence length="124" mass="13548">MHETANVLKVISSPVPSGDTAKIFETEFTAPPLLQRLGDLLSIVKEGSPNYKLPSENCYFFCAVIYEILSSIGKGKIVTGIPGKFSLSRARKAKAKIKKRMATWPLVCSSPLYLQMSLLTVPSS</sequence>